<protein>
    <recommendedName>
        <fullName evidence="10">PKD domain-containing protein</fullName>
    </recommendedName>
</protein>
<dbReference type="InterPro" id="IPR002889">
    <property type="entry name" value="WSC_carb-bd"/>
</dbReference>
<proteinExistence type="predicted"/>
<dbReference type="PROSITE" id="PS51212">
    <property type="entry name" value="WSC"/>
    <property type="match status" value="1"/>
</dbReference>
<dbReference type="OrthoDB" id="6435556at2759"/>
<keyword evidence="4" id="KW-1133">Transmembrane helix</keyword>
<dbReference type="CDD" id="cd00146">
    <property type="entry name" value="PKD"/>
    <property type="match status" value="1"/>
</dbReference>
<evidence type="ECO:0000313" key="8">
    <source>
        <dbReference type="EMBL" id="GBN28038.1"/>
    </source>
</evidence>
<comment type="subcellular location">
    <subcellularLocation>
        <location evidence="1">Membrane</location>
    </subcellularLocation>
</comment>
<dbReference type="InterPro" id="IPR035986">
    <property type="entry name" value="PKD_dom_sf"/>
</dbReference>
<evidence type="ECO:0000256" key="5">
    <source>
        <dbReference type="ARBA" id="ARBA00023136"/>
    </source>
</evidence>
<dbReference type="AlphaFoldDB" id="A0A4Y2MLJ4"/>
<dbReference type="Proteomes" id="UP000499080">
    <property type="component" value="Unassembled WGS sequence"/>
</dbReference>
<evidence type="ECO:0008006" key="10">
    <source>
        <dbReference type="Google" id="ProtNLM"/>
    </source>
</evidence>
<feature type="domain" description="WSC" evidence="7">
    <location>
        <begin position="1"/>
        <end position="68"/>
    </location>
</feature>
<name>A0A4Y2MLJ4_ARAVE</name>
<comment type="caution">
    <text evidence="8">The sequence shown here is derived from an EMBL/GenBank/DDBJ whole genome shotgun (WGS) entry which is preliminary data.</text>
</comment>
<evidence type="ECO:0000313" key="9">
    <source>
        <dbReference type="Proteomes" id="UP000499080"/>
    </source>
</evidence>
<dbReference type="GO" id="GO:0005886">
    <property type="term" value="C:plasma membrane"/>
    <property type="evidence" value="ECO:0007669"/>
    <property type="project" value="TreeGrafter"/>
</dbReference>
<evidence type="ECO:0000256" key="2">
    <source>
        <dbReference type="ARBA" id="ARBA00022692"/>
    </source>
</evidence>
<evidence type="ECO:0000256" key="3">
    <source>
        <dbReference type="ARBA" id="ARBA00022737"/>
    </source>
</evidence>
<dbReference type="InterPro" id="IPR000601">
    <property type="entry name" value="PKD_dom"/>
</dbReference>
<organism evidence="8 9">
    <name type="scientific">Araneus ventricosus</name>
    <name type="common">Orbweaver spider</name>
    <name type="synonym">Epeira ventricosa</name>
    <dbReference type="NCBI Taxonomy" id="182803"/>
    <lineage>
        <taxon>Eukaryota</taxon>
        <taxon>Metazoa</taxon>
        <taxon>Ecdysozoa</taxon>
        <taxon>Arthropoda</taxon>
        <taxon>Chelicerata</taxon>
        <taxon>Arachnida</taxon>
        <taxon>Araneae</taxon>
        <taxon>Araneomorphae</taxon>
        <taxon>Entelegynae</taxon>
        <taxon>Araneoidea</taxon>
        <taxon>Araneidae</taxon>
        <taxon>Araneus</taxon>
    </lineage>
</organism>
<evidence type="ECO:0000259" key="7">
    <source>
        <dbReference type="PROSITE" id="PS51212"/>
    </source>
</evidence>
<sequence>MMTQDLCKQQCAEQKFTYIGLMNGSYCLCGNDVSEFEVLDSSLCDAYCSGNSEEICGSNDTNVIYIMETAQIGTVDNISLIINDQVFYTDEAVEIEAIVQANTEFIVTMQFGDGSSYKFLEEPFSLKKYYRVPGEYKVLVSVHDINGINPKLFDETSITVEDRKTRFEIDCPKVVEPETESSCILSVISGTSLTMNFLMSEDEDMSPETEIPDPFFRSVGQPVPPLINGTRGPSVSAEIVHLAYSKVKFKGLLLGFEYYVMEKGKFVLLVLNPTCDSEDYCEDLLECSSSCNPWNTRKCGDDKALCSYISQCVDMEELPRCHQSSSSSRKFKIKHSFDIETADVGYNYFSIPTESSYDVVPGDIIGFKVVESSSLWYRNSTEYEIENGIVDVSDDQELGVLHYLQAVIVEPVSVTLAHIYNKTGDYSISVKLTDLESEYSQNSSLPVQLPLSTVHLEINQINVMVGKEISACITANGSNLILHWDYLGTDEKEVYDDPVPQEGLFKNITCNSGGDYVLSVNVSNLWNSEYVSAEFHCFEPIGKDWSFNSDSPKSTPPGEVIFNLKFDGLELPSSISYVVDFGDGSVSDGTEIASENDEWETSFSHSYDSEGNFNVTLNISNPVDFEIFELTIQIYEKMSNLSVDAFYILSGSYPDDKLELKGKIKTDAPRDSTLYFENNIAGHVTLYKMEFDDGSFDKNFSDNIIQHSFSEIERGDFIPGLNPRSDEYSNEAKSFVILMMF</sequence>
<dbReference type="SUPFAM" id="SSF49299">
    <property type="entry name" value="PKD domain"/>
    <property type="match status" value="2"/>
</dbReference>
<accession>A0A4Y2MLJ4</accession>
<dbReference type="PROSITE" id="PS50093">
    <property type="entry name" value="PKD"/>
    <property type="match status" value="1"/>
</dbReference>
<dbReference type="PANTHER" id="PTHR46730">
    <property type="entry name" value="POLYCYSTIN-1"/>
    <property type="match status" value="1"/>
</dbReference>
<dbReference type="SMART" id="SM00321">
    <property type="entry name" value="WSC"/>
    <property type="match status" value="1"/>
</dbReference>
<dbReference type="PANTHER" id="PTHR46730:SF1">
    <property type="entry name" value="PLAT DOMAIN-CONTAINING PROTEIN"/>
    <property type="match status" value="1"/>
</dbReference>
<keyword evidence="3" id="KW-0677">Repeat</keyword>
<dbReference type="GO" id="GO:0005261">
    <property type="term" value="F:monoatomic cation channel activity"/>
    <property type="evidence" value="ECO:0007669"/>
    <property type="project" value="TreeGrafter"/>
</dbReference>
<dbReference type="InterPro" id="IPR013783">
    <property type="entry name" value="Ig-like_fold"/>
</dbReference>
<reference evidence="8 9" key="1">
    <citation type="journal article" date="2019" name="Sci. Rep.">
        <title>Orb-weaving spider Araneus ventricosus genome elucidates the spidroin gene catalogue.</title>
        <authorList>
            <person name="Kono N."/>
            <person name="Nakamura H."/>
            <person name="Ohtoshi R."/>
            <person name="Moran D.A.P."/>
            <person name="Shinohara A."/>
            <person name="Yoshida Y."/>
            <person name="Fujiwara M."/>
            <person name="Mori M."/>
            <person name="Tomita M."/>
            <person name="Arakawa K."/>
        </authorList>
    </citation>
    <scope>NUCLEOTIDE SEQUENCE [LARGE SCALE GENOMIC DNA]</scope>
</reference>
<gene>
    <name evidence="8" type="ORF">AVEN_83698_1</name>
</gene>
<keyword evidence="9" id="KW-1185">Reference proteome</keyword>
<evidence type="ECO:0000256" key="1">
    <source>
        <dbReference type="ARBA" id="ARBA00004370"/>
    </source>
</evidence>
<dbReference type="Gene3D" id="2.60.40.10">
    <property type="entry name" value="Immunoglobulins"/>
    <property type="match status" value="1"/>
</dbReference>
<dbReference type="Pfam" id="PF00801">
    <property type="entry name" value="PKD"/>
    <property type="match status" value="1"/>
</dbReference>
<evidence type="ECO:0000259" key="6">
    <source>
        <dbReference type="PROSITE" id="PS50093"/>
    </source>
</evidence>
<keyword evidence="5" id="KW-0472">Membrane</keyword>
<dbReference type="Pfam" id="PF01822">
    <property type="entry name" value="WSC"/>
    <property type="match status" value="1"/>
</dbReference>
<dbReference type="EMBL" id="BGPR01007587">
    <property type="protein sequence ID" value="GBN28038.1"/>
    <property type="molecule type" value="Genomic_DNA"/>
</dbReference>
<feature type="domain" description="PKD" evidence="6">
    <location>
        <begin position="563"/>
        <end position="623"/>
    </location>
</feature>
<keyword evidence="2" id="KW-0812">Transmembrane</keyword>
<evidence type="ECO:0000256" key="4">
    <source>
        <dbReference type="ARBA" id="ARBA00022989"/>
    </source>
</evidence>
<dbReference type="GO" id="GO:0006816">
    <property type="term" value="P:calcium ion transport"/>
    <property type="evidence" value="ECO:0007669"/>
    <property type="project" value="TreeGrafter"/>
</dbReference>